<gene>
    <name evidence="1" type="ORF">TNCV_4841051</name>
</gene>
<accession>A0A8X6WK33</accession>
<organism evidence="1 2">
    <name type="scientific">Trichonephila clavipes</name>
    <name type="common">Golden silk orbweaver</name>
    <name type="synonym">Nephila clavipes</name>
    <dbReference type="NCBI Taxonomy" id="2585209"/>
    <lineage>
        <taxon>Eukaryota</taxon>
        <taxon>Metazoa</taxon>
        <taxon>Ecdysozoa</taxon>
        <taxon>Arthropoda</taxon>
        <taxon>Chelicerata</taxon>
        <taxon>Arachnida</taxon>
        <taxon>Araneae</taxon>
        <taxon>Araneomorphae</taxon>
        <taxon>Entelegynae</taxon>
        <taxon>Araneoidea</taxon>
        <taxon>Nephilidae</taxon>
        <taxon>Trichonephila</taxon>
    </lineage>
</organism>
<name>A0A8X6WK33_TRICX</name>
<reference evidence="1" key="1">
    <citation type="submission" date="2020-08" db="EMBL/GenBank/DDBJ databases">
        <title>Multicomponent nature underlies the extraordinary mechanical properties of spider dragline silk.</title>
        <authorList>
            <person name="Kono N."/>
            <person name="Nakamura H."/>
            <person name="Mori M."/>
            <person name="Yoshida Y."/>
            <person name="Ohtoshi R."/>
            <person name="Malay A.D."/>
            <person name="Moran D.A.P."/>
            <person name="Tomita M."/>
            <person name="Numata K."/>
            <person name="Arakawa K."/>
        </authorList>
    </citation>
    <scope>NUCLEOTIDE SEQUENCE</scope>
</reference>
<dbReference type="AlphaFoldDB" id="A0A8X6WK33"/>
<keyword evidence="2" id="KW-1185">Reference proteome</keyword>
<protein>
    <submittedName>
        <fullName evidence="1">Uncharacterized protein</fullName>
    </submittedName>
</protein>
<sequence length="156" mass="18507">MLKTTIIHILTPLDPGQQIEENRSKLDYWNQCNLIRNVLPQFSKIMRAVAIYLRFPAKTRISKAKRRKRVIRDMSTLKNSMLELAAKFDNYDTGLIKSFMFGLNKTEIKSMTDIISRYKFRDSHDHEYPFNFLRSYIHHKYINRLATSNSKSTTQQ</sequence>
<evidence type="ECO:0000313" key="1">
    <source>
        <dbReference type="EMBL" id="GFY35729.1"/>
    </source>
</evidence>
<comment type="caution">
    <text evidence="1">The sequence shown here is derived from an EMBL/GenBank/DDBJ whole genome shotgun (WGS) entry which is preliminary data.</text>
</comment>
<evidence type="ECO:0000313" key="2">
    <source>
        <dbReference type="Proteomes" id="UP000887159"/>
    </source>
</evidence>
<dbReference type="Proteomes" id="UP000887159">
    <property type="component" value="Unassembled WGS sequence"/>
</dbReference>
<proteinExistence type="predicted"/>
<dbReference type="EMBL" id="BMAU01021435">
    <property type="protein sequence ID" value="GFY35729.1"/>
    <property type="molecule type" value="Genomic_DNA"/>
</dbReference>